<dbReference type="GO" id="GO:0003723">
    <property type="term" value="F:RNA binding"/>
    <property type="evidence" value="ECO:0007669"/>
    <property type="project" value="InterPro"/>
</dbReference>
<gene>
    <name evidence="3" type="ORF">IAA61_04385</name>
</gene>
<dbReference type="Pfam" id="PF03123">
    <property type="entry name" value="CAT_RBD"/>
    <property type="match status" value="1"/>
</dbReference>
<dbReference type="InterPro" id="IPR011608">
    <property type="entry name" value="PRD"/>
</dbReference>
<dbReference type="SUPFAM" id="SSF63520">
    <property type="entry name" value="PTS-regulatory domain, PRD"/>
    <property type="match status" value="2"/>
</dbReference>
<dbReference type="InterPro" id="IPR036634">
    <property type="entry name" value="PRD_sf"/>
</dbReference>
<protein>
    <submittedName>
        <fullName evidence="3">PRD domain-containing protein</fullName>
    </submittedName>
</protein>
<dbReference type="InterPro" id="IPR036650">
    <property type="entry name" value="CAT_RNA-bd_dom_sf"/>
</dbReference>
<sequence>MIIKKIINNNIVSTNDINGRELIVSGKGIGFGKKPGDPIDKADVRKIYRMTSSDLQRRLIELLDEMPYEHLKLADELVEDITEHVPHKLNEGLILTLADHVSFAIRRKENGLEFSNTLLDAIMTYYPEEYEEGVRCLGIIKDRLGVELKLDEAGFIAMHIVNAELNTKMDEMYEITEFIEECVKVVEYYYDRQFDRKSLAFSRFIIHLRYFAQRLFAGAVLETNNEAGDETFRRLIKQTCRTHYKCAECIAEFIKNKYDRDVTEEELIYLTIHLKRINLRSD</sequence>
<accession>A0A9D1SET5</accession>
<dbReference type="SMART" id="SM01061">
    <property type="entry name" value="CAT_RBD"/>
    <property type="match status" value="1"/>
</dbReference>
<dbReference type="Pfam" id="PF00874">
    <property type="entry name" value="PRD"/>
    <property type="match status" value="2"/>
</dbReference>
<comment type="caution">
    <text evidence="3">The sequence shown here is derived from an EMBL/GenBank/DDBJ whole genome shotgun (WGS) entry which is preliminary data.</text>
</comment>
<dbReference type="SUPFAM" id="SSF50151">
    <property type="entry name" value="SacY-like RNA-binding domain"/>
    <property type="match status" value="1"/>
</dbReference>
<dbReference type="AlphaFoldDB" id="A0A9D1SET5"/>
<dbReference type="PANTHER" id="PTHR30185">
    <property type="entry name" value="CRYPTIC BETA-GLUCOSIDE BGL OPERON ANTITERMINATOR"/>
    <property type="match status" value="1"/>
</dbReference>
<dbReference type="GO" id="GO:0006355">
    <property type="term" value="P:regulation of DNA-templated transcription"/>
    <property type="evidence" value="ECO:0007669"/>
    <property type="project" value="InterPro"/>
</dbReference>
<organism evidence="3 4">
    <name type="scientific">Candidatus Ornithomonoglobus merdipullorum</name>
    <dbReference type="NCBI Taxonomy" id="2840895"/>
    <lineage>
        <taxon>Bacteria</taxon>
        <taxon>Bacillati</taxon>
        <taxon>Bacillota</taxon>
        <taxon>Clostridia</taxon>
        <taxon>Candidatus Ornithomonoglobus</taxon>
    </lineage>
</organism>
<dbReference type="NCBIfam" id="NF046042">
    <property type="entry name" value="LicT"/>
    <property type="match status" value="1"/>
</dbReference>
<name>A0A9D1SET5_9FIRM</name>
<evidence type="ECO:0000313" key="4">
    <source>
        <dbReference type="Proteomes" id="UP000824109"/>
    </source>
</evidence>
<proteinExistence type="predicted"/>
<evidence type="ECO:0000259" key="2">
    <source>
        <dbReference type="PROSITE" id="PS51372"/>
    </source>
</evidence>
<dbReference type="Gene3D" id="2.30.24.10">
    <property type="entry name" value="CAT RNA-binding domain"/>
    <property type="match status" value="1"/>
</dbReference>
<feature type="domain" description="PRD" evidence="2">
    <location>
        <begin position="171"/>
        <end position="282"/>
    </location>
</feature>
<dbReference type="PANTHER" id="PTHR30185:SF15">
    <property type="entry name" value="CRYPTIC BETA-GLUCOSIDE BGL OPERON ANTITERMINATOR"/>
    <property type="match status" value="1"/>
</dbReference>
<evidence type="ECO:0000313" key="3">
    <source>
        <dbReference type="EMBL" id="HIU57037.1"/>
    </source>
</evidence>
<dbReference type="Proteomes" id="UP000824109">
    <property type="component" value="Unassembled WGS sequence"/>
</dbReference>
<dbReference type="InterPro" id="IPR004341">
    <property type="entry name" value="CAT_RNA-bd_dom"/>
</dbReference>
<reference evidence="3" key="1">
    <citation type="submission" date="2020-10" db="EMBL/GenBank/DDBJ databases">
        <authorList>
            <person name="Gilroy R."/>
        </authorList>
    </citation>
    <scope>NUCLEOTIDE SEQUENCE</scope>
    <source>
        <strain evidence="3">USAMLcec3-3695</strain>
    </source>
</reference>
<keyword evidence="1" id="KW-0677">Repeat</keyword>
<feature type="domain" description="PRD" evidence="2">
    <location>
        <begin position="65"/>
        <end position="170"/>
    </location>
</feature>
<dbReference type="InterPro" id="IPR050661">
    <property type="entry name" value="BglG_antiterminators"/>
</dbReference>
<reference evidence="3" key="2">
    <citation type="journal article" date="2021" name="PeerJ">
        <title>Extensive microbial diversity within the chicken gut microbiome revealed by metagenomics and culture.</title>
        <authorList>
            <person name="Gilroy R."/>
            <person name="Ravi A."/>
            <person name="Getino M."/>
            <person name="Pursley I."/>
            <person name="Horton D.L."/>
            <person name="Alikhan N.F."/>
            <person name="Baker D."/>
            <person name="Gharbi K."/>
            <person name="Hall N."/>
            <person name="Watson M."/>
            <person name="Adriaenssens E.M."/>
            <person name="Foster-Nyarko E."/>
            <person name="Jarju S."/>
            <person name="Secka A."/>
            <person name="Antonio M."/>
            <person name="Oren A."/>
            <person name="Chaudhuri R.R."/>
            <person name="La Ragione R."/>
            <person name="Hildebrand F."/>
            <person name="Pallen M.J."/>
        </authorList>
    </citation>
    <scope>NUCLEOTIDE SEQUENCE</scope>
    <source>
        <strain evidence="3">USAMLcec3-3695</strain>
    </source>
</reference>
<dbReference type="Gene3D" id="1.20.58.1950">
    <property type="match status" value="1"/>
</dbReference>
<evidence type="ECO:0000256" key="1">
    <source>
        <dbReference type="ARBA" id="ARBA00022737"/>
    </source>
</evidence>
<dbReference type="PROSITE" id="PS51372">
    <property type="entry name" value="PRD_2"/>
    <property type="match status" value="2"/>
</dbReference>
<dbReference type="EMBL" id="DVNB01000047">
    <property type="protein sequence ID" value="HIU57037.1"/>
    <property type="molecule type" value="Genomic_DNA"/>
</dbReference>
<dbReference type="Gene3D" id="1.10.1790.10">
    <property type="entry name" value="PRD domain"/>
    <property type="match status" value="1"/>
</dbReference>
<dbReference type="Gene3D" id="1.20.890.100">
    <property type="match status" value="1"/>
</dbReference>